<organism evidence="4 5">
    <name type="scientific">Laticauda laticaudata</name>
    <name type="common">Blue-ringed sea krait</name>
    <name type="synonym">Blue-lipped sea krait</name>
    <dbReference type="NCBI Taxonomy" id="8630"/>
    <lineage>
        <taxon>Eukaryota</taxon>
        <taxon>Metazoa</taxon>
        <taxon>Chordata</taxon>
        <taxon>Craniata</taxon>
        <taxon>Vertebrata</taxon>
        <taxon>Euteleostomi</taxon>
        <taxon>Lepidosauria</taxon>
        <taxon>Squamata</taxon>
        <taxon>Bifurcata</taxon>
        <taxon>Unidentata</taxon>
        <taxon>Episquamata</taxon>
        <taxon>Toxicofera</taxon>
        <taxon>Serpentes</taxon>
        <taxon>Colubroidea</taxon>
        <taxon>Elapidae</taxon>
        <taxon>Laticaudinae</taxon>
        <taxon>Laticauda</taxon>
    </lineage>
</organism>
<accession>A0A8C5RGE5</accession>
<reference evidence="4" key="1">
    <citation type="submission" date="2025-08" db="UniProtKB">
        <authorList>
            <consortium name="Ensembl"/>
        </authorList>
    </citation>
    <scope>IDENTIFICATION</scope>
</reference>
<evidence type="ECO:0000256" key="1">
    <source>
        <dbReference type="ARBA" id="ARBA00023319"/>
    </source>
</evidence>
<evidence type="ECO:0000259" key="3">
    <source>
        <dbReference type="Pfam" id="PF00047"/>
    </source>
</evidence>
<evidence type="ECO:0000256" key="2">
    <source>
        <dbReference type="SAM" id="SignalP"/>
    </source>
</evidence>
<dbReference type="CDD" id="cd00096">
    <property type="entry name" value="Ig"/>
    <property type="match status" value="1"/>
</dbReference>
<evidence type="ECO:0000313" key="4">
    <source>
        <dbReference type="Ensembl" id="ENSLLTP00000002355.1"/>
    </source>
</evidence>
<dbReference type="Pfam" id="PF00047">
    <property type="entry name" value="ig"/>
    <property type="match status" value="1"/>
</dbReference>
<sequence>HYVILLVCLLFILFINLSGAILDITLVANVLSPSYNHFYLSCVTGERNISLQIDRDNAMIKTTSKFQIYRNSSKEVHMRGFSRVGLVGITYCLGKSQSEQTRVVYVHNDINANLVPEKVTHTISLSQSAILVARIKNGKKTDIWWKRNGTYYDTMHQGELKDNKSILVLSSVTMGDGGIYSATFIEDSPLSSAFFRLIVRGETVHT</sequence>
<dbReference type="SUPFAM" id="SSF48726">
    <property type="entry name" value="Immunoglobulin"/>
    <property type="match status" value="1"/>
</dbReference>
<evidence type="ECO:0000313" key="5">
    <source>
        <dbReference type="Proteomes" id="UP000694406"/>
    </source>
</evidence>
<reference evidence="4" key="2">
    <citation type="submission" date="2025-09" db="UniProtKB">
        <authorList>
            <consortium name="Ensembl"/>
        </authorList>
    </citation>
    <scope>IDENTIFICATION</scope>
</reference>
<keyword evidence="5" id="KW-1185">Reference proteome</keyword>
<feature type="domain" description="Immunoglobulin-like beta-sandwich" evidence="3">
    <location>
        <begin position="120"/>
        <end position="183"/>
    </location>
</feature>
<protein>
    <recommendedName>
        <fullName evidence="3">Immunoglobulin-like beta-sandwich domain-containing protein</fullName>
    </recommendedName>
</protein>
<dbReference type="InterPro" id="IPR013783">
    <property type="entry name" value="Ig-like_fold"/>
</dbReference>
<dbReference type="InterPro" id="IPR013151">
    <property type="entry name" value="Immunoglobulin_dom"/>
</dbReference>
<dbReference type="InterPro" id="IPR036179">
    <property type="entry name" value="Ig-like_dom_sf"/>
</dbReference>
<dbReference type="GeneTree" id="ENSGT00940000174308"/>
<name>A0A8C5RGE5_LATLA</name>
<feature type="signal peptide" evidence="2">
    <location>
        <begin position="1"/>
        <end position="20"/>
    </location>
</feature>
<keyword evidence="2" id="KW-0732">Signal</keyword>
<dbReference type="Gene3D" id="2.60.40.10">
    <property type="entry name" value="Immunoglobulins"/>
    <property type="match status" value="1"/>
</dbReference>
<feature type="chain" id="PRO_5034133072" description="Immunoglobulin-like beta-sandwich domain-containing protein" evidence="2">
    <location>
        <begin position="21"/>
        <end position="206"/>
    </location>
</feature>
<dbReference type="Proteomes" id="UP000694406">
    <property type="component" value="Unplaced"/>
</dbReference>
<proteinExistence type="predicted"/>
<dbReference type="AlphaFoldDB" id="A0A8C5RGE5"/>
<dbReference type="Ensembl" id="ENSLLTT00000002453.1">
    <property type="protein sequence ID" value="ENSLLTP00000002355.1"/>
    <property type="gene ID" value="ENSLLTG00000001814.1"/>
</dbReference>
<keyword evidence="1" id="KW-0393">Immunoglobulin domain</keyword>